<dbReference type="FunFam" id="1.10.287.1480:FF:000001">
    <property type="entry name" value="30S ribosomal protein S14"/>
    <property type="match status" value="1"/>
</dbReference>
<evidence type="ECO:0000256" key="2">
    <source>
        <dbReference type="ARBA" id="ARBA00009083"/>
    </source>
</evidence>
<keyword evidence="9" id="KW-1185">Reference proteome</keyword>
<comment type="subunit">
    <text evidence="6 7">Part of the 30S ribosomal subunit. Contacts proteins S3 and S10.</text>
</comment>
<accession>A0A4R3K180</accession>
<reference evidence="8 9" key="1">
    <citation type="submission" date="2019-03" db="EMBL/GenBank/DDBJ databases">
        <title>Genomic Encyclopedia of Type Strains, Phase IV (KMG-IV): sequencing the most valuable type-strain genomes for metagenomic binning, comparative biology and taxonomic classification.</title>
        <authorList>
            <person name="Goeker M."/>
        </authorList>
    </citation>
    <scope>NUCLEOTIDE SEQUENCE [LARGE SCALE GENOMIC DNA]</scope>
    <source>
        <strain evidence="8 9">DSM 103923</strain>
    </source>
</reference>
<keyword evidence="7" id="KW-0699">rRNA-binding</keyword>
<dbReference type="Pfam" id="PF00253">
    <property type="entry name" value="Ribosomal_S14"/>
    <property type="match status" value="1"/>
</dbReference>
<dbReference type="InterPro" id="IPR023036">
    <property type="entry name" value="Ribosomal_uS14_bac/plastid"/>
</dbReference>
<dbReference type="Gene3D" id="1.10.287.1480">
    <property type="match status" value="1"/>
</dbReference>
<dbReference type="GO" id="GO:0015935">
    <property type="term" value="C:small ribosomal subunit"/>
    <property type="evidence" value="ECO:0007669"/>
    <property type="project" value="TreeGrafter"/>
</dbReference>
<name>A0A4R3K180_9PROT</name>
<sequence length="101" mass="11792">MAKTALINREDKRRRMVKKYEAKRAELKAIINDASRSDEERMAAREKFHALPRNASPIRLRNRCQLTGRPRGVFRKFGLCRNKIREIAMRGEIPGVVKASW</sequence>
<dbReference type="PROSITE" id="PS00527">
    <property type="entry name" value="RIBOSOMAL_S14"/>
    <property type="match status" value="1"/>
</dbReference>
<dbReference type="OrthoDB" id="9810484at2"/>
<dbReference type="PANTHER" id="PTHR19836">
    <property type="entry name" value="30S RIBOSOMAL PROTEIN S14"/>
    <property type="match status" value="1"/>
</dbReference>
<dbReference type="SUPFAM" id="SSF57716">
    <property type="entry name" value="Glucocorticoid receptor-like (DNA-binding domain)"/>
    <property type="match status" value="1"/>
</dbReference>
<protein>
    <recommendedName>
        <fullName evidence="5 7">Small ribosomal subunit protein uS14</fullName>
    </recommendedName>
</protein>
<evidence type="ECO:0000256" key="6">
    <source>
        <dbReference type="ARBA" id="ARBA00047110"/>
    </source>
</evidence>
<evidence type="ECO:0000256" key="5">
    <source>
        <dbReference type="ARBA" id="ARBA00035167"/>
    </source>
</evidence>
<evidence type="ECO:0000256" key="4">
    <source>
        <dbReference type="ARBA" id="ARBA00023274"/>
    </source>
</evidence>
<gene>
    <name evidence="7" type="primary">rpsN</name>
    <name evidence="8" type="ORF">EDC61_101341</name>
</gene>
<dbReference type="PANTHER" id="PTHR19836:SF19">
    <property type="entry name" value="SMALL RIBOSOMAL SUBUNIT PROTEIN US14M"/>
    <property type="match status" value="1"/>
</dbReference>
<dbReference type="Proteomes" id="UP000295135">
    <property type="component" value="Unassembled WGS sequence"/>
</dbReference>
<dbReference type="GO" id="GO:0019843">
    <property type="term" value="F:rRNA binding"/>
    <property type="evidence" value="ECO:0007669"/>
    <property type="project" value="UniProtKB-UniRule"/>
</dbReference>
<evidence type="ECO:0000256" key="3">
    <source>
        <dbReference type="ARBA" id="ARBA00022980"/>
    </source>
</evidence>
<keyword evidence="7" id="KW-0694">RNA-binding</keyword>
<evidence type="ECO:0000256" key="7">
    <source>
        <dbReference type="HAMAP-Rule" id="MF_00537"/>
    </source>
</evidence>
<organism evidence="8 9">
    <name type="scientific">Sulfuritortus calidifontis</name>
    <dbReference type="NCBI Taxonomy" id="1914471"/>
    <lineage>
        <taxon>Bacteria</taxon>
        <taxon>Pseudomonadati</taxon>
        <taxon>Pseudomonadota</taxon>
        <taxon>Betaproteobacteria</taxon>
        <taxon>Nitrosomonadales</taxon>
        <taxon>Thiobacillaceae</taxon>
        <taxon>Sulfuritortus</taxon>
    </lineage>
</organism>
<dbReference type="NCBIfam" id="NF006477">
    <property type="entry name" value="PRK08881.1"/>
    <property type="match status" value="1"/>
</dbReference>
<dbReference type="GO" id="GO:0003735">
    <property type="term" value="F:structural constituent of ribosome"/>
    <property type="evidence" value="ECO:0007669"/>
    <property type="project" value="InterPro"/>
</dbReference>
<evidence type="ECO:0000313" key="9">
    <source>
        <dbReference type="Proteomes" id="UP000295135"/>
    </source>
</evidence>
<keyword evidence="3 7" id="KW-0689">Ribosomal protein</keyword>
<dbReference type="GO" id="GO:0006412">
    <property type="term" value="P:translation"/>
    <property type="evidence" value="ECO:0007669"/>
    <property type="project" value="UniProtKB-UniRule"/>
</dbReference>
<comment type="caution">
    <text evidence="8">The sequence shown here is derived from an EMBL/GenBank/DDBJ whole genome shotgun (WGS) entry which is preliminary data.</text>
</comment>
<evidence type="ECO:0000313" key="8">
    <source>
        <dbReference type="EMBL" id="TCS74116.1"/>
    </source>
</evidence>
<evidence type="ECO:0000256" key="1">
    <source>
        <dbReference type="ARBA" id="ARBA00003686"/>
    </source>
</evidence>
<dbReference type="GO" id="GO:0005737">
    <property type="term" value="C:cytoplasm"/>
    <property type="evidence" value="ECO:0007669"/>
    <property type="project" value="UniProtKB-ARBA"/>
</dbReference>
<proteinExistence type="inferred from homology"/>
<comment type="function">
    <text evidence="1 7">Binds 16S rRNA, required for the assembly of 30S particles and may also be responsible for determining the conformation of the 16S rRNA at the A site.</text>
</comment>
<dbReference type="InterPro" id="IPR018271">
    <property type="entry name" value="Ribosomal_uS14_CS"/>
</dbReference>
<dbReference type="InterPro" id="IPR001209">
    <property type="entry name" value="Ribosomal_uS14"/>
</dbReference>
<dbReference type="EMBL" id="SLZY01000001">
    <property type="protein sequence ID" value="TCS74116.1"/>
    <property type="molecule type" value="Genomic_DNA"/>
</dbReference>
<dbReference type="RefSeq" id="WP_126459025.1">
    <property type="nucleotide sequence ID" value="NZ_AP018721.1"/>
</dbReference>
<dbReference type="HAMAP" id="MF_00537">
    <property type="entry name" value="Ribosomal_uS14_1"/>
    <property type="match status" value="1"/>
</dbReference>
<comment type="similarity">
    <text evidence="2 7">Belongs to the universal ribosomal protein uS14 family.</text>
</comment>
<keyword evidence="4 7" id="KW-0687">Ribonucleoprotein</keyword>
<dbReference type="AlphaFoldDB" id="A0A4R3K180"/>